<sequence length="94" mass="11134">MSNKERIEYLLQRYSEEKATQDELEELSSRLNNPLEEQLANEWLYNQLQQQQSISATDFDKNRLESILRQIHQQDVTTKKRTGLNGGGQLRQLR</sequence>
<feature type="region of interest" description="Disordered" evidence="1">
    <location>
        <begin position="75"/>
        <end position="94"/>
    </location>
</feature>
<evidence type="ECO:0000256" key="1">
    <source>
        <dbReference type="SAM" id="MobiDB-lite"/>
    </source>
</evidence>
<dbReference type="KEGG" id="agi:FSB73_20280"/>
<dbReference type="Proteomes" id="UP000321291">
    <property type="component" value="Chromosome"/>
</dbReference>
<evidence type="ECO:0000313" key="2">
    <source>
        <dbReference type="EMBL" id="QEC73656.1"/>
    </source>
</evidence>
<feature type="compositionally biased region" description="Gly residues" evidence="1">
    <location>
        <begin position="84"/>
        <end position="94"/>
    </location>
</feature>
<dbReference type="AlphaFoldDB" id="A0A5B8VSF9"/>
<name>A0A5B8VSF9_9BACT</name>
<dbReference type="RefSeq" id="WP_146786470.1">
    <property type="nucleotide sequence ID" value="NZ_CP042434.1"/>
</dbReference>
<gene>
    <name evidence="2" type="ORF">FSB73_20280</name>
</gene>
<evidence type="ECO:0000313" key="3">
    <source>
        <dbReference type="Proteomes" id="UP000321291"/>
    </source>
</evidence>
<organism evidence="2 3">
    <name type="scientific">Arachidicoccus ginsenosidivorans</name>
    <dbReference type="NCBI Taxonomy" id="496057"/>
    <lineage>
        <taxon>Bacteria</taxon>
        <taxon>Pseudomonadati</taxon>
        <taxon>Bacteroidota</taxon>
        <taxon>Chitinophagia</taxon>
        <taxon>Chitinophagales</taxon>
        <taxon>Chitinophagaceae</taxon>
        <taxon>Arachidicoccus</taxon>
    </lineage>
</organism>
<reference evidence="2 3" key="1">
    <citation type="journal article" date="2017" name="Int. J. Syst. Evol. Microbiol.">
        <title>Arachidicoccus ginsenosidivorans sp. nov., with ginsenoside-converting activity isolated from ginseng cultivating soil.</title>
        <authorList>
            <person name="Siddiqi M.Z."/>
            <person name="Aslam Z."/>
            <person name="Im W.T."/>
        </authorList>
    </citation>
    <scope>NUCLEOTIDE SEQUENCE [LARGE SCALE GENOMIC DNA]</scope>
    <source>
        <strain evidence="2 3">Gsoil 809</strain>
    </source>
</reference>
<accession>A0A5B8VSF9</accession>
<keyword evidence="3" id="KW-1185">Reference proteome</keyword>
<dbReference type="EMBL" id="CP042434">
    <property type="protein sequence ID" value="QEC73656.1"/>
    <property type="molecule type" value="Genomic_DNA"/>
</dbReference>
<protein>
    <submittedName>
        <fullName evidence="2">Uncharacterized protein</fullName>
    </submittedName>
</protein>
<proteinExistence type="predicted"/>